<dbReference type="OrthoDB" id="703600at2"/>
<reference evidence="1 2" key="1">
    <citation type="submission" date="2016-11" db="EMBL/GenBank/DDBJ databases">
        <authorList>
            <person name="Jaros S."/>
            <person name="Januszkiewicz K."/>
            <person name="Wedrychowicz H."/>
        </authorList>
    </citation>
    <scope>NUCLEOTIDE SEQUENCE [LARGE SCALE GENOMIC DNA]</scope>
    <source>
        <strain evidence="1 2">DSM 21425</strain>
    </source>
</reference>
<name>A0A1M6DJI9_9FLAO</name>
<evidence type="ECO:0000313" key="1">
    <source>
        <dbReference type="EMBL" id="SHI73426.1"/>
    </source>
</evidence>
<accession>A0A1M6DJI9</accession>
<dbReference type="EMBL" id="FQYY01000004">
    <property type="protein sequence ID" value="SHI73426.1"/>
    <property type="molecule type" value="Genomic_DNA"/>
</dbReference>
<dbReference type="Gene3D" id="3.90.930.1">
    <property type="match status" value="1"/>
</dbReference>
<dbReference type="SUPFAM" id="SSF82185">
    <property type="entry name" value="Histone H3 K4-specific methyltransferase SET7/9 N-terminal domain"/>
    <property type="match status" value="1"/>
</dbReference>
<evidence type="ECO:0000313" key="2">
    <source>
        <dbReference type="Proteomes" id="UP000184225"/>
    </source>
</evidence>
<dbReference type="RefSeq" id="WP_073149496.1">
    <property type="nucleotide sequence ID" value="NZ_FQYY01000004.1"/>
</dbReference>
<gene>
    <name evidence="1" type="ORF">SAMN04488096_10433</name>
</gene>
<proteinExistence type="predicted"/>
<protein>
    <recommendedName>
        <fullName evidence="3">MORN repeat variant</fullName>
    </recommendedName>
</protein>
<evidence type="ECO:0008006" key="3">
    <source>
        <dbReference type="Google" id="ProtNLM"/>
    </source>
</evidence>
<dbReference type="Proteomes" id="UP000184225">
    <property type="component" value="Unassembled WGS sequence"/>
</dbReference>
<organism evidence="1 2">
    <name type="scientific">Mesonia phycicola</name>
    <dbReference type="NCBI Taxonomy" id="579105"/>
    <lineage>
        <taxon>Bacteria</taxon>
        <taxon>Pseudomonadati</taxon>
        <taxon>Bacteroidota</taxon>
        <taxon>Flavobacteriia</taxon>
        <taxon>Flavobacteriales</taxon>
        <taxon>Flavobacteriaceae</taxon>
        <taxon>Mesonia</taxon>
    </lineage>
</organism>
<dbReference type="AlphaFoldDB" id="A0A1M6DJI9"/>
<sequence>MMYKITLVSIILLLFAHTIPSTQKKIIREGKYDIECYVASKNLKKYKEHKVYFWYKSREVHNSKGMSGGQVLDGEFKKFFKSNQLAEQGYFDMGLKKDRWYTWFENGQTKSITSWKKGLRHGSYKEFDSLGNLVLTGKFKKNEKHGKWINYKSDDTIKYKRGKIIIKKIDSTKSGGFFRKLFRSKKRDSLPSSKNYTLKNHGFFKKLFSKKDKDSVINKPKKEEKGFFKRLFGNKESEKVKKK</sequence>
<keyword evidence="2" id="KW-1185">Reference proteome</keyword>